<dbReference type="PANTHER" id="PTHR46082:SF6">
    <property type="entry name" value="AAA+ ATPASE DOMAIN-CONTAINING PROTEIN-RELATED"/>
    <property type="match status" value="1"/>
</dbReference>
<dbReference type="EMBL" id="DS231707">
    <property type="protein sequence ID" value="KNB09592.1"/>
    <property type="molecule type" value="Genomic_DNA"/>
</dbReference>
<dbReference type="PANTHER" id="PTHR46082">
    <property type="entry name" value="ATP/GTP-BINDING PROTEIN-RELATED"/>
    <property type="match status" value="1"/>
</dbReference>
<protein>
    <recommendedName>
        <fullName evidence="1">Nucleoside phosphorylase domain-containing protein</fullName>
    </recommendedName>
</protein>
<dbReference type="VEuPathDB" id="FungiDB:FOXG_10137"/>
<evidence type="ECO:0000259" key="1">
    <source>
        <dbReference type="Pfam" id="PF01048"/>
    </source>
</evidence>
<organism evidence="2 3">
    <name type="scientific">Fusarium oxysporum f. sp. lycopersici (strain 4287 / CBS 123668 / FGSC 9935 / NRRL 34936)</name>
    <name type="common">Fusarium vascular wilt of tomato</name>
    <dbReference type="NCBI Taxonomy" id="426428"/>
    <lineage>
        <taxon>Eukaryota</taxon>
        <taxon>Fungi</taxon>
        <taxon>Dikarya</taxon>
        <taxon>Ascomycota</taxon>
        <taxon>Pezizomycotina</taxon>
        <taxon>Sordariomycetes</taxon>
        <taxon>Hypocreomycetidae</taxon>
        <taxon>Hypocreales</taxon>
        <taxon>Nectriaceae</taxon>
        <taxon>Fusarium</taxon>
        <taxon>Fusarium oxysporum species complex</taxon>
    </lineage>
</organism>
<accession>A0A0J9WPT5</accession>
<name>A0A0J9WPT5_FUSO4</name>
<dbReference type="InterPro" id="IPR035994">
    <property type="entry name" value="Nucleoside_phosphorylase_sf"/>
</dbReference>
<dbReference type="InterPro" id="IPR053137">
    <property type="entry name" value="NLR-like"/>
</dbReference>
<reference evidence="2" key="2">
    <citation type="journal article" date="2010" name="Nature">
        <title>Comparative genomics reveals mobile pathogenicity chromosomes in Fusarium.</title>
        <authorList>
            <person name="Ma L.J."/>
            <person name="van der Does H.C."/>
            <person name="Borkovich K.A."/>
            <person name="Coleman J.J."/>
            <person name="Daboussi M.J."/>
            <person name="Di Pietro A."/>
            <person name="Dufresne M."/>
            <person name="Freitag M."/>
            <person name="Grabherr M."/>
            <person name="Henrissat B."/>
            <person name="Houterman P.M."/>
            <person name="Kang S."/>
            <person name="Shim W.B."/>
            <person name="Woloshuk C."/>
            <person name="Xie X."/>
            <person name="Xu J.R."/>
            <person name="Antoniw J."/>
            <person name="Baker S.E."/>
            <person name="Bluhm B.H."/>
            <person name="Breakspear A."/>
            <person name="Brown D.W."/>
            <person name="Butchko R.A."/>
            <person name="Chapman S."/>
            <person name="Coulson R."/>
            <person name="Coutinho P.M."/>
            <person name="Danchin E.G."/>
            <person name="Diener A."/>
            <person name="Gale L.R."/>
            <person name="Gardiner D.M."/>
            <person name="Goff S."/>
            <person name="Hammond-Kosack K.E."/>
            <person name="Hilburn K."/>
            <person name="Hua-Van A."/>
            <person name="Jonkers W."/>
            <person name="Kazan K."/>
            <person name="Kodira C.D."/>
            <person name="Koehrsen M."/>
            <person name="Kumar L."/>
            <person name="Lee Y.H."/>
            <person name="Li L."/>
            <person name="Manners J.M."/>
            <person name="Miranda-Saavedra D."/>
            <person name="Mukherjee M."/>
            <person name="Park G."/>
            <person name="Park J."/>
            <person name="Park S.Y."/>
            <person name="Proctor R.H."/>
            <person name="Regev A."/>
            <person name="Ruiz-Roldan M.C."/>
            <person name="Sain D."/>
            <person name="Sakthikumar S."/>
            <person name="Sykes S."/>
            <person name="Schwartz D.C."/>
            <person name="Turgeon B.G."/>
            <person name="Wapinski I."/>
            <person name="Yoder O."/>
            <person name="Young S."/>
            <person name="Zeng Q."/>
            <person name="Zhou S."/>
            <person name="Galagan J."/>
            <person name="Cuomo C.A."/>
            <person name="Kistler H.C."/>
            <person name="Rep M."/>
        </authorList>
    </citation>
    <scope>NUCLEOTIDE SEQUENCE [LARGE SCALE GENOMIC DNA]</scope>
    <source>
        <strain evidence="2">4287</strain>
    </source>
</reference>
<feature type="domain" description="Nucleoside phosphorylase" evidence="1">
    <location>
        <begin position="14"/>
        <end position="318"/>
    </location>
</feature>
<sequence>MASTEPPKDRSSFRVAIMCALPREADAMSLLFDEFWDETGDPYGREDSDTNLYITGRIGKHNVVLTILPGMGTNSAAAASVNLRASYTGLKLALLVGFCGGLPRIGDRDAFLGDVVVSKQIVEYDNIFDDDTGRPSADIRTLLAVLETEFMEKRLKKAAAIHLKELQQEAKQQMRRAEYHYPGAKNDVIYPPEYSHKHRDSCPACADDSTFFCKPAFKASCAEIGCEPDKLITREHREDLPEGADFAPEIFVGRIGSGNTVMKSGLDRDRIAAGHDIIAFEMEGAGIWEEVPCIIVKGICDYADSHKNKTWQNFAAATAASVAKAILGRFPTSSDGQHDPPLSEQHEANELSVASNSFVNTTWASQGDIAGSLTYMPEPAQMPGETNAINSARFLLEQ</sequence>
<dbReference type="GO" id="GO:0003824">
    <property type="term" value="F:catalytic activity"/>
    <property type="evidence" value="ECO:0007669"/>
    <property type="project" value="InterPro"/>
</dbReference>
<dbReference type="SUPFAM" id="SSF53167">
    <property type="entry name" value="Purine and uridine phosphorylases"/>
    <property type="match status" value="1"/>
</dbReference>
<proteinExistence type="predicted"/>
<dbReference type="AlphaFoldDB" id="A0A0J9WPT5"/>
<dbReference type="GeneID" id="28951633"/>
<dbReference type="InterPro" id="IPR000845">
    <property type="entry name" value="Nucleoside_phosphorylase_d"/>
</dbReference>
<dbReference type="GO" id="GO:0009116">
    <property type="term" value="P:nucleoside metabolic process"/>
    <property type="evidence" value="ECO:0007669"/>
    <property type="project" value="InterPro"/>
</dbReference>
<evidence type="ECO:0000313" key="2">
    <source>
        <dbReference type="EMBL" id="KNB09592.1"/>
    </source>
</evidence>
<gene>
    <name evidence="2" type="ORF">FOXG_10137</name>
</gene>
<dbReference type="Pfam" id="PF01048">
    <property type="entry name" value="PNP_UDP_1"/>
    <property type="match status" value="1"/>
</dbReference>
<reference evidence="2" key="1">
    <citation type="submission" date="2007-04" db="EMBL/GenBank/DDBJ databases">
        <authorList>
            <consortium name="The Broad Institute Genome Sequencing Platform"/>
            <person name="Birren B."/>
            <person name="Lander E."/>
            <person name="Galagan J."/>
            <person name="Nusbaum C."/>
            <person name="Devon K."/>
            <person name="Ma L.-J."/>
            <person name="Jaffe D."/>
            <person name="Butler J."/>
            <person name="Alvarez P."/>
            <person name="Gnerre S."/>
            <person name="Grabherr M."/>
            <person name="Kleber M."/>
            <person name="Mauceli E."/>
            <person name="Brockman W."/>
            <person name="MacCallum I.A."/>
            <person name="Young S."/>
            <person name="LaButti K."/>
            <person name="DeCaprio D."/>
            <person name="Crawford M."/>
            <person name="Koehrsen M."/>
            <person name="Engels R."/>
            <person name="Montgomery P."/>
            <person name="Pearson M."/>
            <person name="Howarth C."/>
            <person name="Larson L."/>
            <person name="White J."/>
            <person name="O'Leary S."/>
            <person name="Kodira C."/>
            <person name="Zeng Q."/>
            <person name="Yandava C."/>
            <person name="Alvarado L."/>
            <person name="Kistler C."/>
            <person name="Shim W.-B."/>
            <person name="Kang S."/>
            <person name="Woloshuk C."/>
        </authorList>
    </citation>
    <scope>NUCLEOTIDE SEQUENCE</scope>
    <source>
        <strain evidence="2">4287</strain>
    </source>
</reference>
<dbReference type="Proteomes" id="UP000009097">
    <property type="component" value="Unassembled WGS sequence"/>
</dbReference>
<dbReference type="KEGG" id="fox:FOXG_10137"/>
<dbReference type="RefSeq" id="XP_018247637.1">
    <property type="nucleotide sequence ID" value="XM_018389378.1"/>
</dbReference>
<dbReference type="Gene3D" id="3.40.50.1580">
    <property type="entry name" value="Nucleoside phosphorylase domain"/>
    <property type="match status" value="1"/>
</dbReference>
<evidence type="ECO:0000313" key="3">
    <source>
        <dbReference type="Proteomes" id="UP000009097"/>
    </source>
</evidence>
<dbReference type="OrthoDB" id="20872at2759"/>